<dbReference type="EMBL" id="JAUOZU010000005">
    <property type="protein sequence ID" value="MDO6963282.1"/>
    <property type="molecule type" value="Genomic_DNA"/>
</dbReference>
<organism evidence="11 12">
    <name type="scientific">Rhizobium alvei</name>
    <dbReference type="NCBI Taxonomy" id="1132659"/>
    <lineage>
        <taxon>Bacteria</taxon>
        <taxon>Pseudomonadati</taxon>
        <taxon>Pseudomonadota</taxon>
        <taxon>Alphaproteobacteria</taxon>
        <taxon>Hyphomicrobiales</taxon>
        <taxon>Rhizobiaceae</taxon>
        <taxon>Rhizobium/Agrobacterium group</taxon>
        <taxon>Rhizobium</taxon>
    </lineage>
</organism>
<dbReference type="InterPro" id="IPR015424">
    <property type="entry name" value="PyrdxlP-dep_Trfase"/>
</dbReference>
<feature type="domain" description="Aminotransferase class I/classII large" evidence="10">
    <location>
        <begin position="45"/>
        <end position="326"/>
    </location>
</feature>
<evidence type="ECO:0000313" key="12">
    <source>
        <dbReference type="Proteomes" id="UP001174932"/>
    </source>
</evidence>
<accession>A0ABT8YHZ1</accession>
<dbReference type="PANTHER" id="PTHR42885:SF1">
    <property type="entry name" value="THREONINE-PHOSPHATE DECARBOXYLASE"/>
    <property type="match status" value="1"/>
</dbReference>
<evidence type="ECO:0000256" key="2">
    <source>
        <dbReference type="ARBA" id="ARBA00003444"/>
    </source>
</evidence>
<dbReference type="Gene3D" id="3.90.1150.10">
    <property type="entry name" value="Aspartate Aminotransferase, domain 1"/>
    <property type="match status" value="1"/>
</dbReference>
<dbReference type="Pfam" id="PF00155">
    <property type="entry name" value="Aminotran_1_2"/>
    <property type="match status" value="1"/>
</dbReference>
<dbReference type="PANTHER" id="PTHR42885">
    <property type="entry name" value="HISTIDINOL-PHOSPHATE AMINOTRANSFERASE-RELATED"/>
    <property type="match status" value="1"/>
</dbReference>
<evidence type="ECO:0000256" key="5">
    <source>
        <dbReference type="ARBA" id="ARBA00022573"/>
    </source>
</evidence>
<proteinExistence type="predicted"/>
<dbReference type="InterPro" id="IPR005860">
    <property type="entry name" value="CobD"/>
</dbReference>
<comment type="pathway">
    <text evidence="3">Cofactor biosynthesis; adenosylcobalamin biosynthesis.</text>
</comment>
<dbReference type="RefSeq" id="WP_304375200.1">
    <property type="nucleotide sequence ID" value="NZ_JAUOZU010000005.1"/>
</dbReference>
<dbReference type="Proteomes" id="UP001174932">
    <property type="component" value="Unassembled WGS sequence"/>
</dbReference>
<keyword evidence="12" id="KW-1185">Reference proteome</keyword>
<keyword evidence="7 11" id="KW-0456">Lyase</keyword>
<keyword evidence="5" id="KW-0169">Cobalamin biosynthesis</keyword>
<dbReference type="CDD" id="cd00609">
    <property type="entry name" value="AAT_like"/>
    <property type="match status" value="1"/>
</dbReference>
<comment type="catalytic activity">
    <reaction evidence="9">
        <text>O-phospho-L-threonine + H(+) = (R)-1-aminopropan-2-yl phosphate + CO2</text>
        <dbReference type="Rhea" id="RHEA:11492"/>
        <dbReference type="ChEBI" id="CHEBI:15378"/>
        <dbReference type="ChEBI" id="CHEBI:16526"/>
        <dbReference type="ChEBI" id="CHEBI:58563"/>
        <dbReference type="ChEBI" id="CHEBI:58675"/>
        <dbReference type="EC" id="4.1.1.81"/>
    </reaction>
</comment>
<evidence type="ECO:0000256" key="1">
    <source>
        <dbReference type="ARBA" id="ARBA00001933"/>
    </source>
</evidence>
<dbReference type="SUPFAM" id="SSF53383">
    <property type="entry name" value="PLP-dependent transferases"/>
    <property type="match status" value="1"/>
</dbReference>
<evidence type="ECO:0000256" key="9">
    <source>
        <dbReference type="ARBA" id="ARBA00048531"/>
    </source>
</evidence>
<comment type="caution">
    <text evidence="11">The sequence shown here is derived from an EMBL/GenBank/DDBJ whole genome shotgun (WGS) entry which is preliminary data.</text>
</comment>
<dbReference type="NCBIfam" id="TIGR01140">
    <property type="entry name" value="L_thr_O3P_dcar"/>
    <property type="match status" value="1"/>
</dbReference>
<dbReference type="InterPro" id="IPR004839">
    <property type="entry name" value="Aminotransferase_I/II_large"/>
</dbReference>
<evidence type="ECO:0000256" key="7">
    <source>
        <dbReference type="ARBA" id="ARBA00023239"/>
    </source>
</evidence>
<evidence type="ECO:0000313" key="11">
    <source>
        <dbReference type="EMBL" id="MDO6963282.1"/>
    </source>
</evidence>
<dbReference type="Gene3D" id="3.40.640.10">
    <property type="entry name" value="Type I PLP-dependent aspartate aminotransferase-like (Major domain)"/>
    <property type="match status" value="1"/>
</dbReference>
<reference evidence="11" key="1">
    <citation type="journal article" date="2015" name="Int. J. Syst. Evol. Microbiol.">
        <title>Rhizobium alvei sp. nov., isolated from a freshwater river.</title>
        <authorList>
            <person name="Sheu S.Y."/>
            <person name="Huang H.W."/>
            <person name="Young C.C."/>
            <person name="Chen W.M."/>
        </authorList>
    </citation>
    <scope>NUCLEOTIDE SEQUENCE</scope>
    <source>
        <strain evidence="11">TNR-22</strain>
    </source>
</reference>
<evidence type="ECO:0000256" key="4">
    <source>
        <dbReference type="ARBA" id="ARBA00012285"/>
    </source>
</evidence>
<evidence type="ECO:0000256" key="3">
    <source>
        <dbReference type="ARBA" id="ARBA00004953"/>
    </source>
</evidence>
<gene>
    <name evidence="11" type="primary">cobD</name>
    <name evidence="11" type="ORF">Q4481_04890</name>
</gene>
<dbReference type="EC" id="4.1.1.81" evidence="4"/>
<comment type="function">
    <text evidence="2">Decarboxylates L-threonine-O-3-phosphate to yield (R)-1-amino-2-propanol O-2-phosphate, the precursor for the linkage between the nucleotide loop and the corrin ring in cobalamin.</text>
</comment>
<protein>
    <recommendedName>
        <fullName evidence="4">threonine-phosphate decarboxylase</fullName>
        <ecNumber evidence="4">4.1.1.81</ecNumber>
    </recommendedName>
    <alternativeName>
        <fullName evidence="8">L-threonine-O-3-phosphate decarboxylase</fullName>
    </alternativeName>
</protein>
<keyword evidence="6" id="KW-0663">Pyridoxal phosphate</keyword>
<dbReference type="GO" id="GO:0048472">
    <property type="term" value="F:threonine-phosphate decarboxylase activity"/>
    <property type="evidence" value="ECO:0007669"/>
    <property type="project" value="UniProtKB-EC"/>
</dbReference>
<evidence type="ECO:0000256" key="8">
    <source>
        <dbReference type="ARBA" id="ARBA00029996"/>
    </source>
</evidence>
<sequence length="341" mass="36002">MAGIVHGGGLTAAVARYGGRAEDWLDLSTGINPCPPALPDLPMAVWNRLPDAGLDLAARKAARRFYLGSDDGTLPVAVPGTQSFIQFLPLVAPVGRPVAIVSPTYGEYAHCFKAAGFAVEAIASVDQIEDRHGAVIVVNPNNPDGRIAERATLLQLAARLQESGGHLHVDEAFGDSAFDQSVAAHAGSYPNLSVSRSFGKYFGMAGVRLGFVFADPDLMERLAQSLGPWPVSGPALAIAERFLSADRSGLDAVIAERHHGLIGALNSADLEILGGTSLFALVRHPEAGALYEHLANHHILVRKFDYAPTWLRIGLAPDQAADQHLAGILKRFSSGPNGTAC</sequence>
<name>A0ABT8YHZ1_9HYPH</name>
<evidence type="ECO:0000259" key="10">
    <source>
        <dbReference type="Pfam" id="PF00155"/>
    </source>
</evidence>
<comment type="cofactor">
    <cofactor evidence="1">
        <name>pyridoxal 5'-phosphate</name>
        <dbReference type="ChEBI" id="CHEBI:597326"/>
    </cofactor>
</comment>
<dbReference type="InterPro" id="IPR015422">
    <property type="entry name" value="PyrdxlP-dep_Trfase_small"/>
</dbReference>
<reference evidence="11" key="2">
    <citation type="submission" date="2023-07" db="EMBL/GenBank/DDBJ databases">
        <authorList>
            <person name="Shen H."/>
        </authorList>
    </citation>
    <scope>NUCLEOTIDE SEQUENCE</scope>
    <source>
        <strain evidence="11">TNR-22</strain>
    </source>
</reference>
<dbReference type="InterPro" id="IPR015421">
    <property type="entry name" value="PyrdxlP-dep_Trfase_major"/>
</dbReference>
<evidence type="ECO:0000256" key="6">
    <source>
        <dbReference type="ARBA" id="ARBA00022898"/>
    </source>
</evidence>